<sequence>MRVQDRTFIVSGGSSGLGLATTTALAHNGAYVAVFDISEPAKAIVEELPPNWVKFYQVNIASTTSVADAVQDTVKWSKETNAPLGGTVCCAGVLAPGKVTYTLLVLNLSRGTLSDKQQIINSSFEPLALATIQNAININLVGTLNLIRLLVSQIAQLPESVDPENESERGVVIMVSSAAAYDGQPGQVAYSATKGAIRSLTLPLARDLSRYGIRAVSVAPNMFSTAMTAKGTMPEKARHAIERHFEWPERAGEARRILRVCSRNMSEPDAEWMLFEN</sequence>
<dbReference type="SUPFAM" id="SSF51735">
    <property type="entry name" value="NAD(P)-binding Rossmann-fold domains"/>
    <property type="match status" value="1"/>
</dbReference>
<dbReference type="Proteomes" id="UP001147747">
    <property type="component" value="Unassembled WGS sequence"/>
</dbReference>
<dbReference type="GO" id="GO:0016491">
    <property type="term" value="F:oxidoreductase activity"/>
    <property type="evidence" value="ECO:0007669"/>
    <property type="project" value="UniProtKB-KW"/>
</dbReference>
<proteinExistence type="predicted"/>
<dbReference type="PRINTS" id="PR00081">
    <property type="entry name" value="GDHRDH"/>
</dbReference>
<dbReference type="PROSITE" id="PS00061">
    <property type="entry name" value="ADH_SHORT"/>
    <property type="match status" value="1"/>
</dbReference>
<evidence type="ECO:0000256" key="1">
    <source>
        <dbReference type="ARBA" id="ARBA00022857"/>
    </source>
</evidence>
<dbReference type="PANTHER" id="PTHR43658:SF8">
    <property type="entry name" value="17-BETA-HYDROXYSTEROID DEHYDROGENASE 14-RELATED"/>
    <property type="match status" value="1"/>
</dbReference>
<name>A0A9W9VQE8_9EURO</name>
<dbReference type="RefSeq" id="XP_056485204.1">
    <property type="nucleotide sequence ID" value="XM_056634584.1"/>
</dbReference>
<reference evidence="3" key="2">
    <citation type="journal article" date="2023" name="IMA Fungus">
        <title>Comparative genomic study of the Penicillium genus elucidates a diverse pangenome and 15 lateral gene transfer events.</title>
        <authorList>
            <person name="Petersen C."/>
            <person name="Sorensen T."/>
            <person name="Nielsen M.R."/>
            <person name="Sondergaard T.E."/>
            <person name="Sorensen J.L."/>
            <person name="Fitzpatrick D.A."/>
            <person name="Frisvad J.C."/>
            <person name="Nielsen K.L."/>
        </authorList>
    </citation>
    <scope>NUCLEOTIDE SEQUENCE</scope>
    <source>
        <strain evidence="3">IBT 29677</strain>
    </source>
</reference>
<organism evidence="3 4">
    <name type="scientific">Penicillium cosmopolitanum</name>
    <dbReference type="NCBI Taxonomy" id="1131564"/>
    <lineage>
        <taxon>Eukaryota</taxon>
        <taxon>Fungi</taxon>
        <taxon>Dikarya</taxon>
        <taxon>Ascomycota</taxon>
        <taxon>Pezizomycotina</taxon>
        <taxon>Eurotiomycetes</taxon>
        <taxon>Eurotiomycetidae</taxon>
        <taxon>Eurotiales</taxon>
        <taxon>Aspergillaceae</taxon>
        <taxon>Penicillium</taxon>
    </lineage>
</organism>
<dbReference type="Gene3D" id="3.40.50.720">
    <property type="entry name" value="NAD(P)-binding Rossmann-like Domain"/>
    <property type="match status" value="1"/>
</dbReference>
<accession>A0A9W9VQE8</accession>
<keyword evidence="4" id="KW-1185">Reference proteome</keyword>
<reference evidence="3" key="1">
    <citation type="submission" date="2022-12" db="EMBL/GenBank/DDBJ databases">
        <authorList>
            <person name="Petersen C."/>
        </authorList>
    </citation>
    <scope>NUCLEOTIDE SEQUENCE</scope>
    <source>
        <strain evidence="3">IBT 29677</strain>
    </source>
</reference>
<keyword evidence="1" id="KW-0521">NADP</keyword>
<gene>
    <name evidence="3" type="ORF">N7509_009947</name>
</gene>
<comment type="caution">
    <text evidence="3">The sequence shown here is derived from an EMBL/GenBank/DDBJ whole genome shotgun (WGS) entry which is preliminary data.</text>
</comment>
<dbReference type="PANTHER" id="PTHR43658">
    <property type="entry name" value="SHORT-CHAIN DEHYDROGENASE/REDUCTASE"/>
    <property type="match status" value="1"/>
</dbReference>
<dbReference type="InterPro" id="IPR002347">
    <property type="entry name" value="SDR_fam"/>
</dbReference>
<dbReference type="GeneID" id="81373564"/>
<dbReference type="EMBL" id="JAPZBU010000009">
    <property type="protein sequence ID" value="KAJ5387406.1"/>
    <property type="molecule type" value="Genomic_DNA"/>
</dbReference>
<protein>
    <submittedName>
        <fullName evidence="3">Uncharacterized protein</fullName>
    </submittedName>
</protein>
<dbReference type="AlphaFoldDB" id="A0A9W9VQE8"/>
<dbReference type="InterPro" id="IPR020904">
    <property type="entry name" value="Sc_DH/Rdtase_CS"/>
</dbReference>
<dbReference type="InterPro" id="IPR036291">
    <property type="entry name" value="NAD(P)-bd_dom_sf"/>
</dbReference>
<evidence type="ECO:0000313" key="4">
    <source>
        <dbReference type="Proteomes" id="UP001147747"/>
    </source>
</evidence>
<dbReference type="OrthoDB" id="1274115at2759"/>
<keyword evidence="2" id="KW-0560">Oxidoreductase</keyword>
<evidence type="ECO:0000313" key="3">
    <source>
        <dbReference type="EMBL" id="KAJ5387406.1"/>
    </source>
</evidence>
<dbReference type="Pfam" id="PF00106">
    <property type="entry name" value="adh_short"/>
    <property type="match status" value="1"/>
</dbReference>
<evidence type="ECO:0000256" key="2">
    <source>
        <dbReference type="ARBA" id="ARBA00023002"/>
    </source>
</evidence>